<feature type="chain" id="PRO_5033021362" evidence="15">
    <location>
        <begin position="22"/>
        <end position="716"/>
    </location>
</feature>
<keyword evidence="3 12" id="KW-1134">Transmembrane beta strand</keyword>
<dbReference type="PANTHER" id="PTHR32552:SF81">
    <property type="entry name" value="TONB-DEPENDENT OUTER MEMBRANE RECEPTOR"/>
    <property type="match status" value="1"/>
</dbReference>
<evidence type="ECO:0000313" key="18">
    <source>
        <dbReference type="EMBL" id="MBB6123702.1"/>
    </source>
</evidence>
<dbReference type="GO" id="GO:0009279">
    <property type="term" value="C:cell outer membrane"/>
    <property type="evidence" value="ECO:0007669"/>
    <property type="project" value="UniProtKB-SubCell"/>
</dbReference>
<evidence type="ECO:0000313" key="19">
    <source>
        <dbReference type="Proteomes" id="UP000552700"/>
    </source>
</evidence>
<keyword evidence="4" id="KW-0410">Iron transport</keyword>
<dbReference type="PANTHER" id="PTHR32552">
    <property type="entry name" value="FERRICHROME IRON RECEPTOR-RELATED"/>
    <property type="match status" value="1"/>
</dbReference>
<dbReference type="PROSITE" id="PS52016">
    <property type="entry name" value="TONB_DEPENDENT_REC_3"/>
    <property type="match status" value="1"/>
</dbReference>
<dbReference type="SUPFAM" id="SSF56935">
    <property type="entry name" value="Porins"/>
    <property type="match status" value="1"/>
</dbReference>
<dbReference type="RefSeq" id="WP_184079079.1">
    <property type="nucleotide sequence ID" value="NZ_JACIJP010000002.1"/>
</dbReference>
<gene>
    <name evidence="18" type="ORF">FHS92_001431</name>
</gene>
<dbReference type="InterPro" id="IPR039426">
    <property type="entry name" value="TonB-dep_rcpt-like"/>
</dbReference>
<evidence type="ECO:0000256" key="9">
    <source>
        <dbReference type="ARBA" id="ARBA00023077"/>
    </source>
</evidence>
<accession>A0A841J017</accession>
<feature type="short sequence motif" description="TonB C-terminal box" evidence="13">
    <location>
        <begin position="699"/>
        <end position="716"/>
    </location>
</feature>
<dbReference type="PROSITE" id="PS01156">
    <property type="entry name" value="TONB_DEPENDENT_REC_2"/>
    <property type="match status" value="1"/>
</dbReference>
<keyword evidence="18" id="KW-0675">Receptor</keyword>
<dbReference type="Pfam" id="PF00593">
    <property type="entry name" value="TonB_dep_Rec_b-barrel"/>
    <property type="match status" value="1"/>
</dbReference>
<evidence type="ECO:0000256" key="12">
    <source>
        <dbReference type="PROSITE-ProRule" id="PRU01360"/>
    </source>
</evidence>
<dbReference type="InterPro" id="IPR036942">
    <property type="entry name" value="Beta-barrel_TonB_sf"/>
</dbReference>
<dbReference type="CDD" id="cd01347">
    <property type="entry name" value="ligand_gated_channel"/>
    <property type="match status" value="1"/>
</dbReference>
<evidence type="ECO:0000259" key="17">
    <source>
        <dbReference type="Pfam" id="PF07715"/>
    </source>
</evidence>
<protein>
    <submittedName>
        <fullName evidence="18">Iron complex outermembrane receptor protein</fullName>
    </submittedName>
</protein>
<evidence type="ECO:0000256" key="14">
    <source>
        <dbReference type="RuleBase" id="RU003357"/>
    </source>
</evidence>
<keyword evidence="8" id="KW-0406">Ion transport</keyword>
<sequence length="716" mass="77331">MKRSAFLIGTALALCPAQTFAQTPAANDNGDGRLDEIVVTAQRRSENLQKVPIAVSSFDAAKLERSGVTSTSGLASVTAGLVFNQSVGLGSPFLRGIGTSGNGPGTENSIAIYVDGVYIGTKSSAVSDVENAARIEVLKGPQGTLFGRNATGGLIQIITKDPPKKPEAMARVGYGNFDTVVATAYLGAPLGEKVAADVSVKYQNQGKGWGTNLNTGKDIGLTNKFNVRGKLKFDLDDATSMVLAGDHSWYRSSVGTGFRVEEGLRTSVDGNLFPANGGRYDINTTIEPYIRTTSNGVSLKIDHELGFADIQSISAYQKSHYFLQVDNDYTPLPFLVTSADTYEHQLSQELKLSSKAGGSFQWTLGVYGFTYKGTQDFGAYGTSRGANRADTIGIQKVRSEAIYGQVTQKLGEATRITAGLRYTWENRRIAGERRSTTPAGVVTVTAFSPPPSANFNKLTWRASIDHDLAQDVLAYASYNRGFKSGTFNVNALQRDPVKPEVLDAYEVGLKSSLFDRRLRLNAAGFYYSYKNIQFSQTFNGISALRNAAKARLYGIDLDAELAVSSQLTLTAGAEWLDTKINSFVGDTQLTPLPGGGNLTFIGDSSGNKLQNSPKYSANAAIDYRVPVGPNTLAFNVNYSYNDGFYTASNNFVRQGAYSLVNARVQLGLNEDHVRLQLWGKNLTNKFYRAAYGGQATGTNYTPAEPRTYGVTAEFRF</sequence>
<keyword evidence="11 12" id="KW-0998">Cell outer membrane</keyword>
<reference evidence="18 19" key="1">
    <citation type="submission" date="2020-08" db="EMBL/GenBank/DDBJ databases">
        <title>Genomic Encyclopedia of Type Strains, Phase IV (KMG-IV): sequencing the most valuable type-strain genomes for metagenomic binning, comparative biology and taxonomic classification.</title>
        <authorList>
            <person name="Goeker M."/>
        </authorList>
    </citation>
    <scope>NUCLEOTIDE SEQUENCE [LARGE SCALE GENOMIC DNA]</scope>
    <source>
        <strain evidence="18 19">DSM 102255</strain>
    </source>
</reference>
<keyword evidence="2 12" id="KW-0813">Transport</keyword>
<keyword evidence="9 14" id="KW-0798">TonB box</keyword>
<evidence type="ECO:0000259" key="16">
    <source>
        <dbReference type="Pfam" id="PF00593"/>
    </source>
</evidence>
<keyword evidence="19" id="KW-1185">Reference proteome</keyword>
<comment type="similarity">
    <text evidence="12 14">Belongs to the TonB-dependent receptor family.</text>
</comment>
<dbReference type="Pfam" id="PF07715">
    <property type="entry name" value="Plug"/>
    <property type="match status" value="1"/>
</dbReference>
<evidence type="ECO:0000256" key="10">
    <source>
        <dbReference type="ARBA" id="ARBA00023136"/>
    </source>
</evidence>
<dbReference type="EMBL" id="JACIJP010000002">
    <property type="protein sequence ID" value="MBB6123702.1"/>
    <property type="molecule type" value="Genomic_DNA"/>
</dbReference>
<feature type="domain" description="TonB-dependent receptor-like beta-barrel" evidence="16">
    <location>
        <begin position="266"/>
        <end position="682"/>
    </location>
</feature>
<comment type="subcellular location">
    <subcellularLocation>
        <location evidence="1 12">Cell outer membrane</location>
        <topology evidence="1 12">Multi-pass membrane protein</topology>
    </subcellularLocation>
</comment>
<evidence type="ECO:0000256" key="2">
    <source>
        <dbReference type="ARBA" id="ARBA00022448"/>
    </source>
</evidence>
<dbReference type="Gene3D" id="2.40.170.20">
    <property type="entry name" value="TonB-dependent receptor, beta-barrel domain"/>
    <property type="match status" value="1"/>
</dbReference>
<dbReference type="AlphaFoldDB" id="A0A841J017"/>
<evidence type="ECO:0000256" key="1">
    <source>
        <dbReference type="ARBA" id="ARBA00004571"/>
    </source>
</evidence>
<evidence type="ECO:0000256" key="13">
    <source>
        <dbReference type="PROSITE-ProRule" id="PRU10144"/>
    </source>
</evidence>
<keyword evidence="7" id="KW-0408">Iron</keyword>
<dbReference type="InterPro" id="IPR010917">
    <property type="entry name" value="TonB_rcpt_CS"/>
</dbReference>
<evidence type="ECO:0000256" key="3">
    <source>
        <dbReference type="ARBA" id="ARBA00022452"/>
    </source>
</evidence>
<dbReference type="InterPro" id="IPR012910">
    <property type="entry name" value="Plug_dom"/>
</dbReference>
<organism evidence="18 19">
    <name type="scientific">Sphingobium subterraneum</name>
    <dbReference type="NCBI Taxonomy" id="627688"/>
    <lineage>
        <taxon>Bacteria</taxon>
        <taxon>Pseudomonadati</taxon>
        <taxon>Pseudomonadota</taxon>
        <taxon>Alphaproteobacteria</taxon>
        <taxon>Sphingomonadales</taxon>
        <taxon>Sphingomonadaceae</taxon>
        <taxon>Sphingobium</taxon>
    </lineage>
</organism>
<comment type="caution">
    <text evidence="18">The sequence shown here is derived from an EMBL/GenBank/DDBJ whole genome shotgun (WGS) entry which is preliminary data.</text>
</comment>
<evidence type="ECO:0000256" key="11">
    <source>
        <dbReference type="ARBA" id="ARBA00023237"/>
    </source>
</evidence>
<dbReference type="Proteomes" id="UP000552700">
    <property type="component" value="Unassembled WGS sequence"/>
</dbReference>
<evidence type="ECO:0000256" key="4">
    <source>
        <dbReference type="ARBA" id="ARBA00022496"/>
    </source>
</evidence>
<keyword evidence="5 12" id="KW-0812">Transmembrane</keyword>
<keyword evidence="10 12" id="KW-0472">Membrane</keyword>
<keyword evidence="6 15" id="KW-0732">Signal</keyword>
<name>A0A841J017_9SPHN</name>
<feature type="signal peptide" evidence="15">
    <location>
        <begin position="1"/>
        <end position="21"/>
    </location>
</feature>
<dbReference type="GO" id="GO:0006826">
    <property type="term" value="P:iron ion transport"/>
    <property type="evidence" value="ECO:0007669"/>
    <property type="project" value="UniProtKB-KW"/>
</dbReference>
<evidence type="ECO:0000256" key="6">
    <source>
        <dbReference type="ARBA" id="ARBA00022729"/>
    </source>
</evidence>
<evidence type="ECO:0000256" key="5">
    <source>
        <dbReference type="ARBA" id="ARBA00022692"/>
    </source>
</evidence>
<dbReference type="InterPro" id="IPR000531">
    <property type="entry name" value="Beta-barrel_TonB"/>
</dbReference>
<evidence type="ECO:0000256" key="7">
    <source>
        <dbReference type="ARBA" id="ARBA00023004"/>
    </source>
</evidence>
<proteinExistence type="inferred from homology"/>
<evidence type="ECO:0000256" key="15">
    <source>
        <dbReference type="SAM" id="SignalP"/>
    </source>
</evidence>
<feature type="domain" description="TonB-dependent receptor plug" evidence="17">
    <location>
        <begin position="48"/>
        <end position="153"/>
    </location>
</feature>
<evidence type="ECO:0000256" key="8">
    <source>
        <dbReference type="ARBA" id="ARBA00023065"/>
    </source>
</evidence>